<keyword evidence="1" id="KW-0472">Membrane</keyword>
<evidence type="ECO:0000313" key="3">
    <source>
        <dbReference type="EMBL" id="PXW83618.1"/>
    </source>
</evidence>
<dbReference type="RefSeq" id="WP_110396809.1">
    <property type="nucleotide sequence ID" value="NZ_JADIJL010000019.1"/>
</dbReference>
<gene>
    <name evidence="3" type="ORF">DFR56_11591</name>
</gene>
<comment type="caution">
    <text evidence="3">The sequence shown here is derived from an EMBL/GenBank/DDBJ whole genome shotgun (WGS) entry which is preliminary data.</text>
</comment>
<evidence type="ECO:0000259" key="2">
    <source>
        <dbReference type="Pfam" id="PF07435"/>
    </source>
</evidence>
<protein>
    <submittedName>
        <fullName evidence="3">Regulatory protein YycH of two-component signal transduction system YycFG</fullName>
    </submittedName>
</protein>
<proteinExistence type="predicted"/>
<dbReference type="Proteomes" id="UP000247978">
    <property type="component" value="Unassembled WGS sequence"/>
</dbReference>
<accession>A0A2V3VSD7</accession>
<dbReference type="Gene3D" id="3.30.310.160">
    <property type="entry name" value="YycH protein, domain 2"/>
    <property type="match status" value="1"/>
</dbReference>
<dbReference type="Gene3D" id="3.10.450.310">
    <property type="match status" value="1"/>
</dbReference>
<dbReference type="AlphaFoldDB" id="A0A2V3VSD7"/>
<reference evidence="3 4" key="1">
    <citation type="submission" date="2018-05" db="EMBL/GenBank/DDBJ databases">
        <title>Genomic Encyclopedia of Type Strains, Phase IV (KMG-IV): sequencing the most valuable type-strain genomes for metagenomic binning, comparative biology and taxonomic classification.</title>
        <authorList>
            <person name="Goeker M."/>
        </authorList>
    </citation>
    <scope>NUCLEOTIDE SEQUENCE [LARGE SCALE GENOMIC DNA]</scope>
    <source>
        <strain evidence="3 4">DSM 28556</strain>
    </source>
</reference>
<sequence>MKYETVKSFILFVLVGISFLLSFILWSYQPNYDSFSDTSYVNEVDIGGAEKTKNELVEPIEIIFRNDEKIASFIDPIERQSFYKDLASWVLYDYQINDAKGRPKSDEYVEIIFPSAIPADLVTNLFTFNDHLVPPEWSFERVFITFNDKSQTLKLCILSVDGRKQITATIEKSDTYHLLLSFMKENNHLLHEYMAFGSQKEPVYLPKEKVQLPRKTLVASSIEPDLFINALFSNPSYVTPNIREAYFTDGQRGMRIVQDGRLLEFINPLQATVKRLDPIELLDKSINNINEHKGWTNNFLFENIDSSLNNVKYRLYYDGYPVFDRLNLTVIEQEWREQELYKYTRPLIRIGNLLNSTEEEIPSGEEVIHSLENDKNINVENIKDIQVGYSLSYLDDAHSLTLEPSWYILYQGEWLKFDIADYEKDLQAKGGD</sequence>
<keyword evidence="4" id="KW-1185">Reference proteome</keyword>
<dbReference type="CDD" id="cd15787">
    <property type="entry name" value="YycH_N"/>
    <property type="match status" value="1"/>
</dbReference>
<name>A0A2V3VSD7_9BACI</name>
<keyword evidence="1" id="KW-0812">Transmembrane</keyword>
<organism evidence="3 4">
    <name type="scientific">Pseudogracilibacillus auburnensis</name>
    <dbReference type="NCBI Taxonomy" id="1494959"/>
    <lineage>
        <taxon>Bacteria</taxon>
        <taxon>Bacillati</taxon>
        <taxon>Bacillota</taxon>
        <taxon>Bacilli</taxon>
        <taxon>Bacillales</taxon>
        <taxon>Bacillaceae</taxon>
        <taxon>Pseudogracilibacillus</taxon>
    </lineage>
</organism>
<evidence type="ECO:0000256" key="1">
    <source>
        <dbReference type="SAM" id="Phobius"/>
    </source>
</evidence>
<dbReference type="OrthoDB" id="2382185at2"/>
<dbReference type="InterPro" id="IPR042274">
    <property type="entry name" value="YycH/YycI_2"/>
</dbReference>
<feature type="domain" description="Regulatory protein YycH" evidence="2">
    <location>
        <begin position="4"/>
        <end position="421"/>
    </location>
</feature>
<dbReference type="Pfam" id="PF07435">
    <property type="entry name" value="YycH"/>
    <property type="match status" value="1"/>
</dbReference>
<dbReference type="InterPro" id="IPR009996">
    <property type="entry name" value="YycH"/>
</dbReference>
<feature type="transmembrane region" description="Helical" evidence="1">
    <location>
        <begin position="9"/>
        <end position="28"/>
    </location>
</feature>
<dbReference type="EMBL" id="QJJQ01000015">
    <property type="protein sequence ID" value="PXW83618.1"/>
    <property type="molecule type" value="Genomic_DNA"/>
</dbReference>
<evidence type="ECO:0000313" key="4">
    <source>
        <dbReference type="Proteomes" id="UP000247978"/>
    </source>
</evidence>
<keyword evidence="1" id="KW-1133">Transmembrane helix</keyword>